<feature type="compositionally biased region" description="Basic residues" evidence="1">
    <location>
        <begin position="327"/>
        <end position="352"/>
    </location>
</feature>
<organism evidence="3">
    <name type="scientific">Timema tahoe</name>
    <dbReference type="NCBI Taxonomy" id="61484"/>
    <lineage>
        <taxon>Eukaryota</taxon>
        <taxon>Metazoa</taxon>
        <taxon>Ecdysozoa</taxon>
        <taxon>Arthropoda</taxon>
        <taxon>Hexapoda</taxon>
        <taxon>Insecta</taxon>
        <taxon>Pterygota</taxon>
        <taxon>Neoptera</taxon>
        <taxon>Polyneoptera</taxon>
        <taxon>Phasmatodea</taxon>
        <taxon>Timematodea</taxon>
        <taxon>Timematoidea</taxon>
        <taxon>Timematidae</taxon>
        <taxon>Timema</taxon>
    </lineage>
</organism>
<feature type="region of interest" description="Disordered" evidence="1">
    <location>
        <begin position="314"/>
        <end position="425"/>
    </location>
</feature>
<reference evidence="3" key="1">
    <citation type="submission" date="2020-11" db="EMBL/GenBank/DDBJ databases">
        <authorList>
            <person name="Tran Van P."/>
        </authorList>
    </citation>
    <scope>NUCLEOTIDE SEQUENCE</scope>
</reference>
<feature type="compositionally biased region" description="Polar residues" evidence="1">
    <location>
        <begin position="546"/>
        <end position="566"/>
    </location>
</feature>
<proteinExistence type="predicted"/>
<accession>A0A7R9IHB7</accession>
<protein>
    <recommendedName>
        <fullName evidence="2">Fatty acid synthase pseudo-KR domain-containing protein</fullName>
    </recommendedName>
</protein>
<sequence length="603" mass="68661">MLKELPGFEHFMRTVPLDIANRMLSSTSSIGLLITPIDTLEKCVGLVDSASFILARSIGKQTPKISDGLLVVIEQQFDNEKLLLLRKAVSVEEKSPVIFLAGDEHSWPQQLKSELNISNGYNKRVYVVIKTKAPVDVKTLIQQLSKEPKADKLRYIFILDENAPTFSLSEDIYLQQLQQDLLCNVYSKGSWGSFLQLPFDEINEVPISLGLLPALRLESIQINCVGLNLRDPSVSESVQEKKIDDIGNLDLSGKLCDGTRIMCIVKNTRDMIENSLDSYLTWDVPESWNLEEAATVPWAYSLLSRKQKLTIPEPSRKQKLTIPEPSRKRKLNLPKLSRKQKLTITKPSRKQKLTIPEPSRKQKLTIPKPSRKQKITIPEPSRKQKLTIPKPLRNQKLTIPKPSRKKKLTIPGPSREKEPTVPRALQRARDYCPKAVKRARAYCPRAFKRARAYHPRTVKRAKAYHLRAFGRAGVYHIRAFQRKKAYCPRAFKRARTYSLRAFGRAEVYRPRAFQRAKANNSKAFKKEKTYHPRAFKRARAYRPQGLQASKNLPSQGLQESKSLQSKGQWPKSLDAAVSLALELEAIGQVKAAERVCRVSTDDE</sequence>
<feature type="domain" description="Fatty acid synthase pseudo-KR" evidence="2">
    <location>
        <begin position="105"/>
        <end position="197"/>
    </location>
</feature>
<dbReference type="InterPro" id="IPR049391">
    <property type="entry name" value="FAS_pseudo-KR"/>
</dbReference>
<dbReference type="Gene3D" id="3.90.180.10">
    <property type="entry name" value="Medium-chain alcohol dehydrogenases, catalytic domain"/>
    <property type="match status" value="1"/>
</dbReference>
<evidence type="ECO:0000256" key="1">
    <source>
        <dbReference type="SAM" id="MobiDB-lite"/>
    </source>
</evidence>
<feature type="region of interest" description="Disordered" evidence="1">
    <location>
        <begin position="545"/>
        <end position="566"/>
    </location>
</feature>
<dbReference type="EMBL" id="OE002238">
    <property type="protein sequence ID" value="CAD7458392.1"/>
    <property type="molecule type" value="Genomic_DNA"/>
</dbReference>
<name>A0A7R9IHB7_9NEOP</name>
<evidence type="ECO:0000313" key="3">
    <source>
        <dbReference type="EMBL" id="CAD7458392.1"/>
    </source>
</evidence>
<gene>
    <name evidence="3" type="ORF">TTEB3V08_LOCUS6372</name>
</gene>
<dbReference type="Gene3D" id="3.40.50.720">
    <property type="entry name" value="NAD(P)-binding Rossmann-like Domain"/>
    <property type="match status" value="1"/>
</dbReference>
<dbReference type="AlphaFoldDB" id="A0A7R9IHB7"/>
<dbReference type="Pfam" id="PF21149">
    <property type="entry name" value="FAS_pseudo-KR"/>
    <property type="match status" value="1"/>
</dbReference>
<evidence type="ECO:0000259" key="2">
    <source>
        <dbReference type="Pfam" id="PF21149"/>
    </source>
</evidence>